<keyword evidence="4" id="KW-1003">Cell membrane</keyword>
<keyword evidence="10" id="KW-1185">Reference proteome</keyword>
<dbReference type="PANTHER" id="PTHR36838">
    <property type="entry name" value="AUXIN EFFLUX CARRIER FAMILY PROTEIN"/>
    <property type="match status" value="1"/>
</dbReference>
<feature type="transmembrane region" description="Helical" evidence="8">
    <location>
        <begin position="122"/>
        <end position="143"/>
    </location>
</feature>
<feature type="transmembrane region" description="Helical" evidence="8">
    <location>
        <begin position="155"/>
        <end position="172"/>
    </location>
</feature>
<accession>A0ABU5E5W1</accession>
<gene>
    <name evidence="9" type="ORF">SMD31_21160</name>
</gene>
<name>A0ABU5E5W1_9PROT</name>
<comment type="similarity">
    <text evidence="2">Belongs to the auxin efflux carrier (TC 2.A.69) family.</text>
</comment>
<feature type="transmembrane region" description="Helical" evidence="8">
    <location>
        <begin position="66"/>
        <end position="88"/>
    </location>
</feature>
<evidence type="ECO:0000256" key="3">
    <source>
        <dbReference type="ARBA" id="ARBA00022448"/>
    </source>
</evidence>
<dbReference type="PANTHER" id="PTHR36838:SF1">
    <property type="entry name" value="SLR1864 PROTEIN"/>
    <property type="match status" value="1"/>
</dbReference>
<dbReference type="Gene3D" id="1.20.1530.20">
    <property type="match status" value="1"/>
</dbReference>
<feature type="transmembrane region" description="Helical" evidence="8">
    <location>
        <begin position="7"/>
        <end position="25"/>
    </location>
</feature>
<keyword evidence="7 8" id="KW-0472">Membrane</keyword>
<evidence type="ECO:0000256" key="2">
    <source>
        <dbReference type="ARBA" id="ARBA00010145"/>
    </source>
</evidence>
<evidence type="ECO:0000313" key="9">
    <source>
        <dbReference type="EMBL" id="MDY0874462.1"/>
    </source>
</evidence>
<feature type="transmembrane region" description="Helical" evidence="8">
    <location>
        <begin position="240"/>
        <end position="259"/>
    </location>
</feature>
<feature type="transmembrane region" description="Helical" evidence="8">
    <location>
        <begin position="184"/>
        <end position="201"/>
    </location>
</feature>
<reference evidence="9 10" key="1">
    <citation type="journal article" date="2013" name="Antonie Van Leeuwenhoek">
        <title>Dongia rigui sp. nov., isolated from freshwater of a large wetland in Korea.</title>
        <authorList>
            <person name="Baik K.S."/>
            <person name="Hwang Y.M."/>
            <person name="Choi J.S."/>
            <person name="Kwon J."/>
            <person name="Seong C.N."/>
        </authorList>
    </citation>
    <scope>NUCLEOTIDE SEQUENCE [LARGE SCALE GENOMIC DNA]</scope>
    <source>
        <strain evidence="9 10">04SU4-P</strain>
    </source>
</reference>
<sequence>MDLLQQLAAIILPVLVVPGIGYIWARSGNPFDNRFVTQLVTNIGTPALAADALTRIHMDTGALAEMAGLTALCFAGFLVIGIVTLRLMRLPHHSYLPALIFPNTGNMGLPLALFAFGNEGLAFAVVFFAISITAQFTIGMSLASGSFNPMRLVKMPLIYAIIFALTVLYFGWKLPAYVSNTLQLLSGVTIPLMLLALGVSLAQLRVTRLPRNLLLSIVRLGGGAAVGFSVGHFIGASDLATGVLMIQSTMPVAVFNYLFAQYYNREPADVASMVVITTALSFVTLPLLLYFVL</sequence>
<feature type="transmembrane region" description="Helical" evidence="8">
    <location>
        <begin position="95"/>
        <end position="116"/>
    </location>
</feature>
<dbReference type="Proteomes" id="UP001271769">
    <property type="component" value="Unassembled WGS sequence"/>
</dbReference>
<evidence type="ECO:0000256" key="6">
    <source>
        <dbReference type="ARBA" id="ARBA00022989"/>
    </source>
</evidence>
<keyword evidence="6 8" id="KW-1133">Transmembrane helix</keyword>
<dbReference type="EMBL" id="JAXCLX010000005">
    <property type="protein sequence ID" value="MDY0874462.1"/>
    <property type="molecule type" value="Genomic_DNA"/>
</dbReference>
<comment type="caution">
    <text evidence="9">The sequence shown here is derived from an EMBL/GenBank/DDBJ whole genome shotgun (WGS) entry which is preliminary data.</text>
</comment>
<keyword evidence="3" id="KW-0813">Transport</keyword>
<comment type="subcellular location">
    <subcellularLocation>
        <location evidence="1">Cell membrane</location>
        <topology evidence="1">Multi-pass membrane protein</topology>
    </subcellularLocation>
</comment>
<keyword evidence="5 8" id="KW-0812">Transmembrane</keyword>
<feature type="transmembrane region" description="Helical" evidence="8">
    <location>
        <begin position="271"/>
        <end position="292"/>
    </location>
</feature>
<evidence type="ECO:0000256" key="8">
    <source>
        <dbReference type="SAM" id="Phobius"/>
    </source>
</evidence>
<evidence type="ECO:0000313" key="10">
    <source>
        <dbReference type="Proteomes" id="UP001271769"/>
    </source>
</evidence>
<dbReference type="InterPro" id="IPR038770">
    <property type="entry name" value="Na+/solute_symporter_sf"/>
</dbReference>
<evidence type="ECO:0000256" key="5">
    <source>
        <dbReference type="ARBA" id="ARBA00022692"/>
    </source>
</evidence>
<organism evidence="9 10">
    <name type="scientific">Dongia rigui</name>
    <dbReference type="NCBI Taxonomy" id="940149"/>
    <lineage>
        <taxon>Bacteria</taxon>
        <taxon>Pseudomonadati</taxon>
        <taxon>Pseudomonadota</taxon>
        <taxon>Alphaproteobacteria</taxon>
        <taxon>Rhodospirillales</taxon>
        <taxon>Dongiaceae</taxon>
        <taxon>Dongia</taxon>
    </lineage>
</organism>
<dbReference type="InterPro" id="IPR004776">
    <property type="entry name" value="Mem_transp_PIN-like"/>
</dbReference>
<dbReference type="RefSeq" id="WP_320502932.1">
    <property type="nucleotide sequence ID" value="NZ_JAXCLX010000005.1"/>
</dbReference>
<evidence type="ECO:0000256" key="4">
    <source>
        <dbReference type="ARBA" id="ARBA00022475"/>
    </source>
</evidence>
<proteinExistence type="inferred from homology"/>
<evidence type="ECO:0000256" key="7">
    <source>
        <dbReference type="ARBA" id="ARBA00023136"/>
    </source>
</evidence>
<evidence type="ECO:0000256" key="1">
    <source>
        <dbReference type="ARBA" id="ARBA00004651"/>
    </source>
</evidence>
<protein>
    <submittedName>
        <fullName evidence="9">AEC family transporter</fullName>
    </submittedName>
</protein>
<feature type="transmembrane region" description="Helical" evidence="8">
    <location>
        <begin position="213"/>
        <end position="234"/>
    </location>
</feature>
<dbReference type="Pfam" id="PF03547">
    <property type="entry name" value="Mem_trans"/>
    <property type="match status" value="1"/>
</dbReference>